<name>A0A316UKA0_9BASI</name>
<gene>
    <name evidence="2" type="ORF">BDZ90DRAFT_233707</name>
</gene>
<feature type="region of interest" description="Disordered" evidence="1">
    <location>
        <begin position="236"/>
        <end position="264"/>
    </location>
</feature>
<reference evidence="2 3" key="1">
    <citation type="journal article" date="2018" name="Mol. Biol. Evol.">
        <title>Broad Genomic Sampling Reveals a Smut Pathogenic Ancestry of the Fungal Clade Ustilaginomycotina.</title>
        <authorList>
            <person name="Kijpornyongpan T."/>
            <person name="Mondo S.J."/>
            <person name="Barry K."/>
            <person name="Sandor L."/>
            <person name="Lee J."/>
            <person name="Lipzen A."/>
            <person name="Pangilinan J."/>
            <person name="LaButti K."/>
            <person name="Hainaut M."/>
            <person name="Henrissat B."/>
            <person name="Grigoriev I.V."/>
            <person name="Spatafora J.W."/>
            <person name="Aime M.C."/>
        </authorList>
    </citation>
    <scope>NUCLEOTIDE SEQUENCE [LARGE SCALE GENOMIC DNA]</scope>
    <source>
        <strain evidence="2 3">MCA 5214</strain>
    </source>
</reference>
<feature type="compositionally biased region" description="Acidic residues" evidence="1">
    <location>
        <begin position="880"/>
        <end position="896"/>
    </location>
</feature>
<accession>A0A316UKA0</accession>
<evidence type="ECO:0000313" key="3">
    <source>
        <dbReference type="Proteomes" id="UP000245884"/>
    </source>
</evidence>
<dbReference type="GeneID" id="37028554"/>
<feature type="compositionally biased region" description="Acidic residues" evidence="1">
    <location>
        <begin position="1050"/>
        <end position="1062"/>
    </location>
</feature>
<feature type="compositionally biased region" description="Low complexity" evidence="1">
    <location>
        <begin position="456"/>
        <end position="470"/>
    </location>
</feature>
<dbReference type="EMBL" id="KZ819674">
    <property type="protein sequence ID" value="PWN25696.1"/>
    <property type="molecule type" value="Genomic_DNA"/>
</dbReference>
<feature type="compositionally biased region" description="Basic and acidic residues" evidence="1">
    <location>
        <begin position="943"/>
        <end position="956"/>
    </location>
</feature>
<dbReference type="GO" id="GO:0000445">
    <property type="term" value="C:THO complex part of transcription export complex"/>
    <property type="evidence" value="ECO:0007669"/>
    <property type="project" value="TreeGrafter"/>
</dbReference>
<feature type="region of interest" description="Disordered" evidence="1">
    <location>
        <begin position="856"/>
        <end position="1062"/>
    </location>
</feature>
<feature type="compositionally biased region" description="Basic and acidic residues" evidence="1">
    <location>
        <begin position="1001"/>
        <end position="1033"/>
    </location>
</feature>
<dbReference type="Pfam" id="PF11957">
    <property type="entry name" value="efThoc1"/>
    <property type="match status" value="2"/>
</dbReference>
<feature type="compositionally biased region" description="Gly residues" evidence="1">
    <location>
        <begin position="589"/>
        <end position="600"/>
    </location>
</feature>
<feature type="region of interest" description="Disordered" evidence="1">
    <location>
        <begin position="289"/>
        <end position="372"/>
    </location>
</feature>
<dbReference type="STRING" id="1569628.A0A316UKA0"/>
<evidence type="ECO:0000313" key="2">
    <source>
        <dbReference type="EMBL" id="PWN25696.1"/>
    </source>
</evidence>
<sequence length="1062" mass="114608">MADAGPSSSSSSQQASLAPALDVFDSALAETTRSHLEEHAHAQSSTLSSDQVEALLTSTLIPRAQALRDNIYGLLGEDEMLRSTFKEMAAAQLRLMFCSLTLDEPSIIHSHLDHTISLTLANLLDDSLPLLLLEELNDRTPLSGLPALFAYLSSRVSHLTRNLSPSRGKGLVLLRLLNDMLRRLSKPNRSHLVLAGRILALLAEVFPLGERSGVNLKGEFNVGNVTRVDEDEVQRWEKARGRDEEKEEEEEQRETDPASQAARDTNFYRDFWGLQGVFSNPAVLFEPAPEAEHETEMEAKEDERAATTSDGRRDEEEGTSDGRDPQSTSSEGQDGASTPNPHPTAAAGQMGKPSRSTSPTRRAPLPPFQTFRNTTARVLDVFAEASAREREMSQAERAAAKGGRGVKMATATASATALPADDATLDMSPGSVKKRKREEMLRNSIAGSLLGEEAVASSSTPATTNHTNTETEPDDTTFPKHLTSPPLFEYQLRSPSFRSHILIQYLILLQYLLTTYTSSSKRKREEGGAMKNQQLQLQLQLQVGGAGAGEGEGWEMSEEEEHWARDTWRSVVTLLEETGGTVVAAQSEGSGGGGGAGNEGGASSSTAVQPLNPAAAAAAGRAFKSSILQSLRREARWVQWKGENCPAIDRPPLSLGSLLSTSPSQSQSQVRLALTQGPTTRTNPRGPPTFSLGTAALSQLWEEGLEPIPSVPQVVKRKREDEEGVEVEVEERLDGLEQLEIPPGVGDARSYAARIKREDQLAIMKAKQMAARGGAGEEERARVKEEEEVALKERKTSLNWRALRLARGETLRLWGKIGGGDVNLLLEAEAAEEGEMQRRKEANSAPEPVVAAATVATVVAKEGESPRGQARREGQHDADADAEDQGEAEAEVEADADATFMTAAEPAREDDDDEDDDGERESVATTAAEEQEGEAQAEAEADETPRGDRDRDREGDTTVDLSTTIPADSSERAVEVEVDVPVEGEGTVETREGDGEGEGADDNKARADEEQQHQEVDAGRVDADADADDHADADTAMSGPSAQPEGEAGKEEEEEDVEMTSS</sequence>
<dbReference type="Proteomes" id="UP000245884">
    <property type="component" value="Unassembled WGS sequence"/>
</dbReference>
<feature type="region of interest" description="Disordered" evidence="1">
    <location>
        <begin position="420"/>
        <end position="439"/>
    </location>
</feature>
<protein>
    <submittedName>
        <fullName evidence="2">Uncharacterized protein</fullName>
    </submittedName>
</protein>
<proteinExistence type="predicted"/>
<feature type="compositionally biased region" description="Acidic residues" evidence="1">
    <location>
        <begin position="908"/>
        <end position="919"/>
    </location>
</feature>
<dbReference type="PANTHER" id="PTHR13265">
    <property type="entry name" value="THO COMPLEX SUBUNIT 1"/>
    <property type="match status" value="1"/>
</dbReference>
<feature type="compositionally biased region" description="Polar residues" evidence="1">
    <location>
        <begin position="325"/>
        <end position="339"/>
    </location>
</feature>
<dbReference type="PANTHER" id="PTHR13265:SF0">
    <property type="entry name" value="HPR1"/>
    <property type="match status" value="1"/>
</dbReference>
<dbReference type="AlphaFoldDB" id="A0A316UKA0"/>
<dbReference type="GO" id="GO:0006406">
    <property type="term" value="P:mRNA export from nucleus"/>
    <property type="evidence" value="ECO:0007669"/>
    <property type="project" value="TreeGrafter"/>
</dbReference>
<feature type="region of interest" description="Disordered" evidence="1">
    <location>
        <begin position="445"/>
        <end position="482"/>
    </location>
</feature>
<dbReference type="RefSeq" id="XP_025360308.1">
    <property type="nucleotide sequence ID" value="XM_025506731.1"/>
</dbReference>
<organism evidence="2 3">
    <name type="scientific">Jaminaea rosea</name>
    <dbReference type="NCBI Taxonomy" id="1569628"/>
    <lineage>
        <taxon>Eukaryota</taxon>
        <taxon>Fungi</taxon>
        <taxon>Dikarya</taxon>
        <taxon>Basidiomycota</taxon>
        <taxon>Ustilaginomycotina</taxon>
        <taxon>Exobasidiomycetes</taxon>
        <taxon>Microstromatales</taxon>
        <taxon>Microstromatales incertae sedis</taxon>
        <taxon>Jaminaea</taxon>
    </lineage>
</organism>
<evidence type="ECO:0000256" key="1">
    <source>
        <dbReference type="SAM" id="MobiDB-lite"/>
    </source>
</evidence>
<feature type="compositionally biased region" description="Acidic residues" evidence="1">
    <location>
        <begin position="929"/>
        <end position="942"/>
    </location>
</feature>
<feature type="region of interest" description="Disordered" evidence="1">
    <location>
        <begin position="584"/>
        <end position="607"/>
    </location>
</feature>
<dbReference type="InterPro" id="IPR021861">
    <property type="entry name" value="THO_THOC1"/>
</dbReference>
<dbReference type="OrthoDB" id="9402762at2759"/>
<feature type="compositionally biased region" description="Basic and acidic residues" evidence="1">
    <location>
        <begin position="290"/>
        <end position="324"/>
    </location>
</feature>
<keyword evidence="3" id="KW-1185">Reference proteome</keyword>
<feature type="compositionally biased region" description="Basic and acidic residues" evidence="1">
    <location>
        <begin position="861"/>
        <end position="879"/>
    </location>
</feature>